<reference evidence="1" key="1">
    <citation type="journal article" date="2015" name="Nature">
        <title>Complex archaea that bridge the gap between prokaryotes and eukaryotes.</title>
        <authorList>
            <person name="Spang A."/>
            <person name="Saw J.H."/>
            <person name="Jorgensen S.L."/>
            <person name="Zaremba-Niedzwiedzka K."/>
            <person name="Martijn J."/>
            <person name="Lind A.E."/>
            <person name="van Eijk R."/>
            <person name="Schleper C."/>
            <person name="Guy L."/>
            <person name="Ettema T.J."/>
        </authorList>
    </citation>
    <scope>NUCLEOTIDE SEQUENCE</scope>
</reference>
<accession>A0A0F8Z4W2</accession>
<feature type="non-terminal residue" evidence="1">
    <location>
        <position position="35"/>
    </location>
</feature>
<evidence type="ECO:0000313" key="1">
    <source>
        <dbReference type="EMBL" id="KKK61409.1"/>
    </source>
</evidence>
<dbReference type="AlphaFoldDB" id="A0A0F8Z4W2"/>
<sequence length="35" mass="3947">MVNCPTHDIQMSKGKFSKFCIRCADPKGTNTRDCL</sequence>
<name>A0A0F8Z4W2_9ZZZZ</name>
<gene>
    <name evidence="1" type="ORF">LCGC14_3014630</name>
</gene>
<comment type="caution">
    <text evidence="1">The sequence shown here is derived from an EMBL/GenBank/DDBJ whole genome shotgun (WGS) entry which is preliminary data.</text>
</comment>
<protein>
    <submittedName>
        <fullName evidence="1">Uncharacterized protein</fullName>
    </submittedName>
</protein>
<organism evidence="1">
    <name type="scientific">marine sediment metagenome</name>
    <dbReference type="NCBI Taxonomy" id="412755"/>
    <lineage>
        <taxon>unclassified sequences</taxon>
        <taxon>metagenomes</taxon>
        <taxon>ecological metagenomes</taxon>
    </lineage>
</organism>
<dbReference type="EMBL" id="LAZR01062488">
    <property type="protein sequence ID" value="KKK61409.1"/>
    <property type="molecule type" value="Genomic_DNA"/>
</dbReference>
<proteinExistence type="predicted"/>